<dbReference type="Proteomes" id="UP000019150">
    <property type="component" value="Chromosome"/>
</dbReference>
<dbReference type="InterPro" id="IPR051448">
    <property type="entry name" value="CdaR-like_regulators"/>
</dbReference>
<dbReference type="Pfam" id="PF13556">
    <property type="entry name" value="HTH_30"/>
    <property type="match status" value="1"/>
</dbReference>
<dbReference type="Gene3D" id="1.10.10.2840">
    <property type="entry name" value="PucR C-terminal helix-turn-helix domain"/>
    <property type="match status" value="1"/>
</dbReference>
<protein>
    <submittedName>
        <fullName evidence="3">Putative transcriptional regulator</fullName>
    </submittedName>
</protein>
<dbReference type="HOGENOM" id="CLU_946056_0_0_11"/>
<accession>W5TKW4</accession>
<proteinExistence type="predicted"/>
<evidence type="ECO:0000313" key="4">
    <source>
        <dbReference type="Proteomes" id="UP000019150"/>
    </source>
</evidence>
<dbReference type="eggNOG" id="COG3835">
    <property type="taxonomic scope" value="Bacteria"/>
</dbReference>
<dbReference type="KEGG" id="nno:NONO_c52110"/>
<name>W5TKW4_9NOCA</name>
<dbReference type="InterPro" id="IPR025736">
    <property type="entry name" value="PucR_C-HTH_dom"/>
</dbReference>
<dbReference type="InterPro" id="IPR042070">
    <property type="entry name" value="PucR_C-HTH_sf"/>
</dbReference>
<feature type="domain" description="PucR C-terminal helix-turn-helix" evidence="2">
    <location>
        <begin position="225"/>
        <end position="282"/>
    </location>
</feature>
<dbReference type="PATRIC" id="fig|1415166.3.peg.5371"/>
<dbReference type="AlphaFoldDB" id="W5TKW4"/>
<evidence type="ECO:0000256" key="1">
    <source>
        <dbReference type="SAM" id="MobiDB-lite"/>
    </source>
</evidence>
<evidence type="ECO:0000259" key="2">
    <source>
        <dbReference type="Pfam" id="PF13556"/>
    </source>
</evidence>
<dbReference type="STRING" id="1415166.NONO_c52110"/>
<reference evidence="3 4" key="1">
    <citation type="journal article" date="2014" name="Appl. Environ. Microbiol.">
        <title>Insights into the Microbial Degradation of Rubber and Gutta-Percha by Analysis of the Complete Genome of Nocardia nova SH22a.</title>
        <authorList>
            <person name="Luo Q."/>
            <person name="Hiessl S."/>
            <person name="Poehlein A."/>
            <person name="Daniel R."/>
            <person name="Steinbuchel A."/>
        </authorList>
    </citation>
    <scope>NUCLEOTIDE SEQUENCE [LARGE SCALE GENOMIC DNA]</scope>
    <source>
        <strain evidence="3">SH22a</strain>
    </source>
</reference>
<organism evidence="3 4">
    <name type="scientific">Nocardia nova SH22a</name>
    <dbReference type="NCBI Taxonomy" id="1415166"/>
    <lineage>
        <taxon>Bacteria</taxon>
        <taxon>Bacillati</taxon>
        <taxon>Actinomycetota</taxon>
        <taxon>Actinomycetes</taxon>
        <taxon>Mycobacteriales</taxon>
        <taxon>Nocardiaceae</taxon>
        <taxon>Nocardia</taxon>
    </lineage>
</organism>
<evidence type="ECO:0000313" key="3">
    <source>
        <dbReference type="EMBL" id="AHH19995.1"/>
    </source>
</evidence>
<dbReference type="PANTHER" id="PTHR33744">
    <property type="entry name" value="CARBOHYDRATE DIACID REGULATOR"/>
    <property type="match status" value="1"/>
</dbReference>
<keyword evidence="4" id="KW-1185">Reference proteome</keyword>
<feature type="compositionally biased region" description="Basic and acidic residues" evidence="1">
    <location>
        <begin position="28"/>
        <end position="38"/>
    </location>
</feature>
<dbReference type="EMBL" id="CP006850">
    <property type="protein sequence ID" value="AHH19995.1"/>
    <property type="molecule type" value="Genomic_DNA"/>
</dbReference>
<feature type="region of interest" description="Disordered" evidence="1">
    <location>
        <begin position="24"/>
        <end position="45"/>
    </location>
</feature>
<gene>
    <name evidence="3" type="ORF">NONO_c52110</name>
</gene>
<sequence length="294" mass="31618">MGHIASTDRALGPAEAMTARFIASRRAASTERSRDKGPLARRHSSSAADTARILIRALIDGRDPGVSGIPVAEHYHVMGVALGRSSELGAQRPTTIKDEEDLRRHVEAAVTTLFGDTAYTMLGSSGGTILLPSEADERFPETVLPALTRAAGSPVSVTAVRSRANAISRATELAHDLLDIVVRLGYASGLYTLGDLTLEYQLTRPGPATGLLIAPLEPILAAPELIETLRHHIAGSFNRQKTATALGIHRNTVDYRLRRIKDLTGLDPSNQPDLLRLQSALIIHAYRTRTAPHA</sequence>